<organism evidence="2">
    <name type="scientific">marine sediment metagenome</name>
    <dbReference type="NCBI Taxonomy" id="412755"/>
    <lineage>
        <taxon>unclassified sequences</taxon>
        <taxon>metagenomes</taxon>
        <taxon>ecological metagenomes</taxon>
    </lineage>
</organism>
<evidence type="ECO:0000313" key="2">
    <source>
        <dbReference type="EMBL" id="GAG53706.1"/>
    </source>
</evidence>
<accession>X1A094</accession>
<comment type="caution">
    <text evidence="2">The sequence shown here is derived from an EMBL/GenBank/DDBJ whole genome shotgun (WGS) entry which is preliminary data.</text>
</comment>
<evidence type="ECO:0008006" key="3">
    <source>
        <dbReference type="Google" id="ProtNLM"/>
    </source>
</evidence>
<dbReference type="EMBL" id="BART01008346">
    <property type="protein sequence ID" value="GAG53706.1"/>
    <property type="molecule type" value="Genomic_DNA"/>
</dbReference>
<gene>
    <name evidence="2" type="ORF">S01H4_18797</name>
</gene>
<name>X1A094_9ZZZZ</name>
<protein>
    <recommendedName>
        <fullName evidence="3">DUF1376 domain-containing protein</fullName>
    </recommendedName>
</protein>
<feature type="region of interest" description="Disordered" evidence="1">
    <location>
        <begin position="97"/>
        <end position="145"/>
    </location>
</feature>
<reference evidence="2" key="1">
    <citation type="journal article" date="2014" name="Front. Microbiol.">
        <title>High frequency of phylogenetically diverse reductive dehalogenase-homologous genes in deep subseafloor sedimentary metagenomes.</title>
        <authorList>
            <person name="Kawai M."/>
            <person name="Futagami T."/>
            <person name="Toyoda A."/>
            <person name="Takaki Y."/>
            <person name="Nishi S."/>
            <person name="Hori S."/>
            <person name="Arai W."/>
            <person name="Tsubouchi T."/>
            <person name="Morono Y."/>
            <person name="Uchiyama I."/>
            <person name="Ito T."/>
            <person name="Fujiyama A."/>
            <person name="Inagaki F."/>
            <person name="Takami H."/>
        </authorList>
    </citation>
    <scope>NUCLEOTIDE SEQUENCE</scope>
    <source>
        <strain evidence="2">Expedition CK06-06</strain>
    </source>
</reference>
<dbReference type="AlphaFoldDB" id="X1A094"/>
<evidence type="ECO:0000256" key="1">
    <source>
        <dbReference type="SAM" id="MobiDB-lite"/>
    </source>
</evidence>
<sequence>MKRLPFFKFDTSAWRTGKIRFMTPEEQGVFITLCCLIWDGNGEYEIDDFSHRHCNTGQPLFNQHVQALTAVNLLVNHDGVLSVRFISEQLSSYDEYREKQAEKGRKSAEARRKKEPLSTNKREERREKKEDSRENKNKRQTKRAQHDAAVFAFALPEKYSVQFAEAWQEFCDHRADLSAWLTERALKLLLKTLDPLSEQAAITALNKSVANGWKGVFPEKGFGSTTVQTGEQEYGL</sequence>
<proteinExistence type="predicted"/>
<feature type="compositionally biased region" description="Basic and acidic residues" evidence="1">
    <location>
        <begin position="97"/>
        <end position="137"/>
    </location>
</feature>